<feature type="region of interest" description="Disordered" evidence="1">
    <location>
        <begin position="1"/>
        <end position="58"/>
    </location>
</feature>
<dbReference type="Proteomes" id="UP000298493">
    <property type="component" value="Unassembled WGS sequence"/>
</dbReference>
<evidence type="ECO:0000256" key="1">
    <source>
        <dbReference type="SAM" id="MobiDB-lite"/>
    </source>
</evidence>
<dbReference type="EMBL" id="SNSC02000023">
    <property type="protein sequence ID" value="TID14342.1"/>
    <property type="molecule type" value="Genomic_DNA"/>
</dbReference>
<organism evidence="2 3">
    <name type="scientific">Venturia nashicola</name>
    <dbReference type="NCBI Taxonomy" id="86259"/>
    <lineage>
        <taxon>Eukaryota</taxon>
        <taxon>Fungi</taxon>
        <taxon>Dikarya</taxon>
        <taxon>Ascomycota</taxon>
        <taxon>Pezizomycotina</taxon>
        <taxon>Dothideomycetes</taxon>
        <taxon>Pleosporomycetidae</taxon>
        <taxon>Venturiales</taxon>
        <taxon>Venturiaceae</taxon>
        <taxon>Venturia</taxon>
    </lineage>
</organism>
<proteinExistence type="predicted"/>
<dbReference type="AlphaFoldDB" id="A0A4Z1NKJ7"/>
<keyword evidence="3" id="KW-1185">Reference proteome</keyword>
<accession>A0A4Z1NKJ7</accession>
<sequence length="123" mass="13729">MSSIRQPGPRPVRQNSNPNSSAFAQNISQLSSESSMSRFLQDEPTTSARLSLGGSSDYHTLKSPKSRLLDDIDLLFSPAGDFDCSQAQSSIESFNRDIDNVLLMEKSVFERTQLAERRKMKTI</sequence>
<name>A0A4Z1NKJ7_9PEZI</name>
<evidence type="ECO:0000313" key="3">
    <source>
        <dbReference type="Proteomes" id="UP000298493"/>
    </source>
</evidence>
<comment type="caution">
    <text evidence="2">The sequence shown here is derived from an EMBL/GenBank/DDBJ whole genome shotgun (WGS) entry which is preliminary data.</text>
</comment>
<gene>
    <name evidence="2" type="ORF">E6O75_ATG09421</name>
</gene>
<protein>
    <submittedName>
        <fullName evidence="2">Uncharacterized protein</fullName>
    </submittedName>
</protein>
<evidence type="ECO:0000313" key="2">
    <source>
        <dbReference type="EMBL" id="TID14342.1"/>
    </source>
</evidence>
<feature type="compositionally biased region" description="Polar residues" evidence="1">
    <location>
        <begin position="13"/>
        <end position="58"/>
    </location>
</feature>
<reference evidence="2 3" key="1">
    <citation type="submission" date="2019-04" db="EMBL/GenBank/DDBJ databases">
        <title>High contiguity whole genome sequence and gene annotation resource for two Venturia nashicola isolates.</title>
        <authorList>
            <person name="Prokchorchik M."/>
            <person name="Won K."/>
            <person name="Lee Y."/>
            <person name="Choi E.D."/>
            <person name="Segonzac C."/>
            <person name="Sohn K.H."/>
        </authorList>
    </citation>
    <scope>NUCLEOTIDE SEQUENCE [LARGE SCALE GENOMIC DNA]</scope>
    <source>
        <strain evidence="2 3">PRI2</strain>
    </source>
</reference>